<evidence type="ECO:0000256" key="2">
    <source>
        <dbReference type="SAM" id="MobiDB-lite"/>
    </source>
</evidence>
<gene>
    <name evidence="3" type="ORF">AB1Y20_020100</name>
</gene>
<keyword evidence="1" id="KW-0175">Coiled coil</keyword>
<sequence>MAGGLARGTDGGMDGGYAYGRLTTERGVSCFLAVRACADGSDALTLYDGHTAWVGRIDDAALTPPKFGVSRELFRRKLSEALLRPSDGSVKVNHAAPSSLLLVWSATLTQDEDIGGIDIQLRQAVSLVPEEREGESLASILYQLARQLNASERTLCEKSERLTRLQEEETELARLETSLAESHRDMQDVLLGRFLVVINQKKQRVRALEKRLRLWEDGGHTSAEEDDSDPGEDKGSGLALPKGAEPDHQDKKQCLEPRMEDRRTDLPLLVEEHHRHASSASATEEDFLSMLGN</sequence>
<evidence type="ECO:0000313" key="4">
    <source>
        <dbReference type="Proteomes" id="UP001515480"/>
    </source>
</evidence>
<proteinExistence type="predicted"/>
<evidence type="ECO:0000313" key="3">
    <source>
        <dbReference type="EMBL" id="KAL1525233.1"/>
    </source>
</evidence>
<dbReference type="Gene3D" id="1.20.5.370">
    <property type="match status" value="1"/>
</dbReference>
<name>A0AB34JWC2_PRYPA</name>
<reference evidence="3 4" key="1">
    <citation type="journal article" date="2024" name="Science">
        <title>Giant polyketide synthase enzymes in the biosynthesis of giant marine polyether toxins.</title>
        <authorList>
            <person name="Fallon T.R."/>
            <person name="Shende V.V."/>
            <person name="Wierzbicki I.H."/>
            <person name="Pendleton A.L."/>
            <person name="Watervoot N.F."/>
            <person name="Auber R.P."/>
            <person name="Gonzalez D.J."/>
            <person name="Wisecaver J.H."/>
            <person name="Moore B.S."/>
        </authorList>
    </citation>
    <scope>NUCLEOTIDE SEQUENCE [LARGE SCALE GENOMIC DNA]</scope>
    <source>
        <strain evidence="3 4">12B1</strain>
    </source>
</reference>
<comment type="caution">
    <text evidence="3">The sequence shown here is derived from an EMBL/GenBank/DDBJ whole genome shotgun (WGS) entry which is preliminary data.</text>
</comment>
<dbReference type="EMBL" id="JBGBPQ010000004">
    <property type="protein sequence ID" value="KAL1525233.1"/>
    <property type="molecule type" value="Genomic_DNA"/>
</dbReference>
<keyword evidence="4" id="KW-1185">Reference proteome</keyword>
<organism evidence="3 4">
    <name type="scientific">Prymnesium parvum</name>
    <name type="common">Toxic golden alga</name>
    <dbReference type="NCBI Taxonomy" id="97485"/>
    <lineage>
        <taxon>Eukaryota</taxon>
        <taxon>Haptista</taxon>
        <taxon>Haptophyta</taxon>
        <taxon>Prymnesiophyceae</taxon>
        <taxon>Prymnesiales</taxon>
        <taxon>Prymnesiaceae</taxon>
        <taxon>Prymnesium</taxon>
    </lineage>
</organism>
<feature type="compositionally biased region" description="Basic and acidic residues" evidence="2">
    <location>
        <begin position="244"/>
        <end position="274"/>
    </location>
</feature>
<dbReference type="Proteomes" id="UP001515480">
    <property type="component" value="Unassembled WGS sequence"/>
</dbReference>
<evidence type="ECO:0008006" key="5">
    <source>
        <dbReference type="Google" id="ProtNLM"/>
    </source>
</evidence>
<protein>
    <recommendedName>
        <fullName evidence="5">DNA repair protein XRCC4</fullName>
    </recommendedName>
</protein>
<accession>A0AB34JWC2</accession>
<feature type="region of interest" description="Disordered" evidence="2">
    <location>
        <begin position="219"/>
        <end position="293"/>
    </location>
</feature>
<evidence type="ECO:0000256" key="1">
    <source>
        <dbReference type="SAM" id="Coils"/>
    </source>
</evidence>
<dbReference type="AlphaFoldDB" id="A0AB34JWC2"/>
<feature type="coiled-coil region" evidence="1">
    <location>
        <begin position="165"/>
        <end position="218"/>
    </location>
</feature>
<dbReference type="InterPro" id="IPR014751">
    <property type="entry name" value="XRCC4-like_C"/>
</dbReference>
<dbReference type="SUPFAM" id="SSF58022">
    <property type="entry name" value="XRCC4, C-terminal oligomerization domain"/>
    <property type="match status" value="1"/>
</dbReference>